<proteinExistence type="predicted"/>
<reference evidence="1" key="1">
    <citation type="submission" date="2022-02" db="EMBL/GenBank/DDBJ databases">
        <authorList>
            <person name="Henning P.M."/>
            <person name="McCubbin A.G."/>
            <person name="Shore J.S."/>
        </authorList>
    </citation>
    <scope>NUCLEOTIDE SEQUENCE</scope>
    <source>
        <strain evidence="1">F60SS</strain>
        <tissue evidence="1">Leaves</tissue>
    </source>
</reference>
<dbReference type="AlphaFoldDB" id="A0A9Q0G232"/>
<comment type="caution">
    <text evidence="1">The sequence shown here is derived from an EMBL/GenBank/DDBJ whole genome shotgun (WGS) entry which is preliminary data.</text>
</comment>
<protein>
    <submittedName>
        <fullName evidence="1">Uncharacterized protein</fullName>
    </submittedName>
</protein>
<gene>
    <name evidence="1" type="ORF">Tsubulata_039825</name>
</gene>
<organism evidence="1 2">
    <name type="scientific">Turnera subulata</name>
    <dbReference type="NCBI Taxonomy" id="218843"/>
    <lineage>
        <taxon>Eukaryota</taxon>
        <taxon>Viridiplantae</taxon>
        <taxon>Streptophyta</taxon>
        <taxon>Embryophyta</taxon>
        <taxon>Tracheophyta</taxon>
        <taxon>Spermatophyta</taxon>
        <taxon>Magnoliopsida</taxon>
        <taxon>eudicotyledons</taxon>
        <taxon>Gunneridae</taxon>
        <taxon>Pentapetalae</taxon>
        <taxon>rosids</taxon>
        <taxon>fabids</taxon>
        <taxon>Malpighiales</taxon>
        <taxon>Passifloraceae</taxon>
        <taxon>Turnera</taxon>
    </lineage>
</organism>
<dbReference type="OrthoDB" id="1938551at2759"/>
<dbReference type="Proteomes" id="UP001141552">
    <property type="component" value="Unassembled WGS sequence"/>
</dbReference>
<reference evidence="1" key="2">
    <citation type="journal article" date="2023" name="Plants (Basel)">
        <title>Annotation of the Turnera subulata (Passifloraceae) Draft Genome Reveals the S-Locus Evolved after the Divergence of Turneroideae from Passifloroideae in a Stepwise Manner.</title>
        <authorList>
            <person name="Henning P.M."/>
            <person name="Roalson E.H."/>
            <person name="Mir W."/>
            <person name="McCubbin A.G."/>
            <person name="Shore J.S."/>
        </authorList>
    </citation>
    <scope>NUCLEOTIDE SEQUENCE</scope>
    <source>
        <strain evidence="1">F60SS</strain>
    </source>
</reference>
<name>A0A9Q0G232_9ROSI</name>
<sequence>MSRLRRDLAQWNKQVFGHVDNEVPDLQKKVDELELLFEQQDLDDEQRMELADTPDALHSREKQRDSLWHQKSRLSWRKLGDRNTRYFHTFACNQGRKKNIHSIKVGDSWMSPVWRNIIRSQGYGGLSNIALGSGLQLVMGDGSRIRFWYDAWTVQGCLKDRFHKIFLKFAFQDASLRDVQAAGAWPGLLAVEIRGRKKKKKEKVVLDRADYRIIDLPEKFWADGTELVENHAQATISISPHLQIVYDLPVF</sequence>
<accession>A0A9Q0G232</accession>
<evidence type="ECO:0000313" key="1">
    <source>
        <dbReference type="EMBL" id="KAJ4840860.1"/>
    </source>
</evidence>
<dbReference type="EMBL" id="JAKUCV010002928">
    <property type="protein sequence ID" value="KAJ4840860.1"/>
    <property type="molecule type" value="Genomic_DNA"/>
</dbReference>
<keyword evidence="2" id="KW-1185">Reference proteome</keyword>
<evidence type="ECO:0000313" key="2">
    <source>
        <dbReference type="Proteomes" id="UP001141552"/>
    </source>
</evidence>